<accession>A0A806LGT7</accession>
<protein>
    <submittedName>
        <fullName evidence="1">Uncharacterized protein</fullName>
    </submittedName>
</protein>
<sequence>MYSFQDGDGFWWPLQKLRSGSPFVTPDEMAAKVTATRNGGHVVTLVEEPKKVVLTKKQAKIVEKARVNDIPATYISARTNNGEESLLINAFVNGWTVEEPKRYVLPMPGTEYHTYQMHRNAQYYAVKGTGNWRPDAIALGTDDAVKHGYTVTQSDIDAAPAWVKAIKPLEVTDDGIR</sequence>
<proteinExistence type="predicted"/>
<evidence type="ECO:0000313" key="2">
    <source>
        <dbReference type="Proteomes" id="UP000019441"/>
    </source>
</evidence>
<dbReference type="EMBL" id="CP007122">
    <property type="protein sequence ID" value="AHJ33688.1"/>
    <property type="molecule type" value="Genomic_DNA"/>
</dbReference>
<dbReference type="Proteomes" id="UP000019441">
    <property type="component" value="Chromosome"/>
</dbReference>
<dbReference type="AlphaFoldDB" id="A0A806LGT7"/>
<name>A0A806LGT7_LACPA</name>
<dbReference type="Pfam" id="PF07852">
    <property type="entry name" value="DUF1642"/>
    <property type="match status" value="1"/>
</dbReference>
<reference evidence="1 2" key="1">
    <citation type="journal article" date="2014" name="Genome Announc.">
        <title>Whole Genome Sequence of the Probiotic Strain Lactobacillus paracasei N1115, Isolated from Traditional Chinese Fermented Milk.</title>
        <authorList>
            <person name="Wang S."/>
            <person name="Zhu H."/>
            <person name="He F."/>
            <person name="Luo Y."/>
            <person name="Kang Z."/>
            <person name="Lu C."/>
            <person name="Feng L."/>
            <person name="Lu X."/>
            <person name="Xue Y."/>
            <person name="Wang H."/>
        </authorList>
    </citation>
    <scope>NUCLEOTIDE SEQUENCE [LARGE SCALE GENOMIC DNA]</scope>
    <source>
        <strain evidence="1 2">N1115</strain>
    </source>
</reference>
<evidence type="ECO:0000313" key="1">
    <source>
        <dbReference type="EMBL" id="AHJ33688.1"/>
    </source>
</evidence>
<dbReference type="InterPro" id="IPR012865">
    <property type="entry name" value="DUF1642"/>
</dbReference>
<organism evidence="1 2">
    <name type="scientific">Lacticaseibacillus paracasei N1115</name>
    <dbReference type="NCBI Taxonomy" id="1446494"/>
    <lineage>
        <taxon>Bacteria</taxon>
        <taxon>Bacillati</taxon>
        <taxon>Bacillota</taxon>
        <taxon>Bacilli</taxon>
        <taxon>Lactobacillales</taxon>
        <taxon>Lactobacillaceae</taxon>
        <taxon>Lacticaseibacillus</taxon>
    </lineage>
</organism>
<gene>
    <name evidence="1" type="ORF">AF91_11135</name>
</gene>
<dbReference type="KEGG" id="lpq:AF91_11135"/>